<feature type="domain" description="FAD-binding FR-type" evidence="14">
    <location>
        <begin position="188"/>
        <end position="293"/>
    </location>
</feature>
<evidence type="ECO:0000256" key="3">
    <source>
        <dbReference type="ARBA" id="ARBA00022630"/>
    </source>
</evidence>
<accession>A0A2R4LXT0</accession>
<feature type="transmembrane region" description="Helical" evidence="13">
    <location>
        <begin position="145"/>
        <end position="164"/>
    </location>
</feature>
<dbReference type="Pfam" id="PF01794">
    <property type="entry name" value="Ferric_reduct"/>
    <property type="match status" value="1"/>
</dbReference>
<dbReference type="SUPFAM" id="SSF63380">
    <property type="entry name" value="Riboflavin synthase domain-like"/>
    <property type="match status" value="1"/>
</dbReference>
<keyword evidence="11" id="KW-0411">Iron-sulfur</keyword>
<evidence type="ECO:0000256" key="12">
    <source>
        <dbReference type="ARBA" id="ARBA00023136"/>
    </source>
</evidence>
<dbReference type="PANTHER" id="PTHR47354:SF8">
    <property type="entry name" value="1,2-PHENYLACETYL-COA EPOXIDASE, SUBUNIT E"/>
    <property type="match status" value="1"/>
</dbReference>
<dbReference type="KEGG" id="cbak:DA792_00385"/>
<dbReference type="PANTHER" id="PTHR47354">
    <property type="entry name" value="NADH OXIDOREDUCTASE HCR"/>
    <property type="match status" value="1"/>
</dbReference>
<keyword evidence="10" id="KW-0408">Iron</keyword>
<dbReference type="SUPFAM" id="SSF52343">
    <property type="entry name" value="Ferredoxin reductase-like, C-terminal NADP-linked domain"/>
    <property type="match status" value="1"/>
</dbReference>
<evidence type="ECO:0000256" key="4">
    <source>
        <dbReference type="ARBA" id="ARBA00022692"/>
    </source>
</evidence>
<keyword evidence="6" id="KW-0479">Metal-binding</keyword>
<dbReference type="GO" id="GO:0046872">
    <property type="term" value="F:metal ion binding"/>
    <property type="evidence" value="ECO:0007669"/>
    <property type="project" value="UniProtKB-KW"/>
</dbReference>
<dbReference type="Gene3D" id="3.40.50.80">
    <property type="entry name" value="Nucleotide-binding domain of ferredoxin-NADP reductase (FNR) module"/>
    <property type="match status" value="1"/>
</dbReference>
<dbReference type="EMBL" id="CP028472">
    <property type="protein sequence ID" value="AVW89707.1"/>
    <property type="molecule type" value="Genomic_DNA"/>
</dbReference>
<dbReference type="GO" id="GO:0016491">
    <property type="term" value="F:oxidoreductase activity"/>
    <property type="evidence" value="ECO:0007669"/>
    <property type="project" value="UniProtKB-KW"/>
</dbReference>
<dbReference type="InterPro" id="IPR013130">
    <property type="entry name" value="Fe3_Rdtase_TM_dom"/>
</dbReference>
<dbReference type="InterPro" id="IPR017938">
    <property type="entry name" value="Riboflavin_synthase-like_b-brl"/>
</dbReference>
<dbReference type="InterPro" id="IPR017927">
    <property type="entry name" value="FAD-bd_FR_type"/>
</dbReference>
<dbReference type="InterPro" id="IPR039261">
    <property type="entry name" value="FNR_nucleotide-bd"/>
</dbReference>
<evidence type="ECO:0000256" key="9">
    <source>
        <dbReference type="ARBA" id="ARBA00023002"/>
    </source>
</evidence>
<dbReference type="AlphaFoldDB" id="A0A2R4LXT0"/>
<dbReference type="Pfam" id="PF08022">
    <property type="entry name" value="FAD_binding_8"/>
    <property type="match status" value="1"/>
</dbReference>
<dbReference type="PROSITE" id="PS51384">
    <property type="entry name" value="FAD_FR"/>
    <property type="match status" value="1"/>
</dbReference>
<evidence type="ECO:0000256" key="2">
    <source>
        <dbReference type="ARBA" id="ARBA00004141"/>
    </source>
</evidence>
<feature type="transmembrane region" description="Helical" evidence="13">
    <location>
        <begin position="76"/>
        <end position="93"/>
    </location>
</feature>
<keyword evidence="3" id="KW-0285">Flavoprotein</keyword>
<evidence type="ECO:0000256" key="7">
    <source>
        <dbReference type="ARBA" id="ARBA00022827"/>
    </source>
</evidence>
<keyword evidence="4 13" id="KW-0812">Transmembrane</keyword>
<keyword evidence="12 13" id="KW-0472">Membrane</keyword>
<keyword evidence="5" id="KW-0001">2Fe-2S</keyword>
<comment type="cofactor">
    <cofactor evidence="1">
        <name>FAD</name>
        <dbReference type="ChEBI" id="CHEBI:57692"/>
    </cofactor>
</comment>
<evidence type="ECO:0000256" key="8">
    <source>
        <dbReference type="ARBA" id="ARBA00022989"/>
    </source>
</evidence>
<evidence type="ECO:0000256" key="13">
    <source>
        <dbReference type="SAM" id="Phobius"/>
    </source>
</evidence>
<dbReference type="GO" id="GO:0050660">
    <property type="term" value="F:flavin adenine dinucleotide binding"/>
    <property type="evidence" value="ECO:0007669"/>
    <property type="project" value="TreeGrafter"/>
</dbReference>
<reference evidence="15 16" key="1">
    <citation type="submission" date="2018-03" db="EMBL/GenBank/DDBJ databases">
        <title>The Complete Genome of Celeribacter baekdonensis strain LH4, a Thiosulfate-Oxidizing Alphaproteobacterium Isolated from Gulf of Mexico Continental Slope Sediments.</title>
        <authorList>
            <person name="Flood B.E."/>
            <person name="Bailey J.V."/>
            <person name="Leprich D."/>
        </authorList>
    </citation>
    <scope>NUCLEOTIDE SEQUENCE [LARGE SCALE GENOMIC DNA]</scope>
    <source>
        <strain evidence="15 16">LH4</strain>
        <plasmid evidence="16">Plasmid pcblh4a</plasmid>
    </source>
</reference>
<keyword evidence="7" id="KW-0274">FAD</keyword>
<dbReference type="Proteomes" id="UP000241447">
    <property type="component" value="Plasmid pCBLh4a"/>
</dbReference>
<feature type="transmembrane region" description="Helical" evidence="13">
    <location>
        <begin position="113"/>
        <end position="133"/>
    </location>
</feature>
<protein>
    <recommendedName>
        <fullName evidence="14">FAD-binding FR-type domain-containing protein</fullName>
    </recommendedName>
</protein>
<evidence type="ECO:0000256" key="10">
    <source>
        <dbReference type="ARBA" id="ARBA00023004"/>
    </source>
</evidence>
<keyword evidence="15" id="KW-0614">Plasmid</keyword>
<dbReference type="CDD" id="cd06198">
    <property type="entry name" value="FNR_like_3"/>
    <property type="match status" value="1"/>
</dbReference>
<sequence>MLRQPGVAVLAATLIAFSILHVGFSDPQIPLKVLGATLLGGIAFILMATANLLAARPRWLEGAFGGLDRMYEVHKYAGTTAGVLALLHFPLSPDAVPEGVDAIHEALVPSAPLGMYAMIFLFLLLALTLNRKIAYHRWRIPHKAMGLVFALVFLHVLMAPVFFYDRYGPSGMILFAAGIIGLLSYLYTLLLMPTVTSRKYVVEAVNKLERSAEIVLAPSAGAMPFRAGQFAFVKFHHAGLSEPHPFTITSAPADAMLRFTVKSLGDWTRRIRKDLTPGTKVDVRGPYGRFDTSRGGDRQIWIAGGIGVAPFLSAVRSLASGDTREIWFFYAVREVADALYLEELRDRLAQMPRMRLILVESRAGDSCTMDLIRAEVDQPLAGYSLYQCGPASLTSDLSKGFRAAGVPGRRIHVEAFEFR</sequence>
<keyword evidence="9" id="KW-0560">Oxidoreductase</keyword>
<gene>
    <name evidence="15" type="ORF">DA792_00385</name>
</gene>
<dbReference type="Pfam" id="PF00175">
    <property type="entry name" value="NAD_binding_1"/>
    <property type="match status" value="1"/>
</dbReference>
<dbReference type="OrthoDB" id="9792185at2"/>
<dbReference type="GO" id="GO:0051537">
    <property type="term" value="F:2 iron, 2 sulfur cluster binding"/>
    <property type="evidence" value="ECO:0007669"/>
    <property type="project" value="UniProtKB-KW"/>
</dbReference>
<evidence type="ECO:0000256" key="5">
    <source>
        <dbReference type="ARBA" id="ARBA00022714"/>
    </source>
</evidence>
<organism evidence="15 16">
    <name type="scientific">Celeribacter baekdonensis</name>
    <dbReference type="NCBI Taxonomy" id="875171"/>
    <lineage>
        <taxon>Bacteria</taxon>
        <taxon>Pseudomonadati</taxon>
        <taxon>Pseudomonadota</taxon>
        <taxon>Alphaproteobacteria</taxon>
        <taxon>Rhodobacterales</taxon>
        <taxon>Roseobacteraceae</taxon>
        <taxon>Celeribacter</taxon>
    </lineage>
</organism>
<comment type="subcellular location">
    <subcellularLocation>
        <location evidence="2">Membrane</location>
        <topology evidence="2">Multi-pass membrane protein</topology>
    </subcellularLocation>
</comment>
<evidence type="ECO:0000256" key="11">
    <source>
        <dbReference type="ARBA" id="ARBA00023014"/>
    </source>
</evidence>
<dbReference type="InterPro" id="IPR001433">
    <property type="entry name" value="OxRdtase_FAD/NAD-bd"/>
</dbReference>
<dbReference type="InterPro" id="IPR013112">
    <property type="entry name" value="FAD-bd_8"/>
</dbReference>
<evidence type="ECO:0000259" key="14">
    <source>
        <dbReference type="PROSITE" id="PS51384"/>
    </source>
</evidence>
<feature type="transmembrane region" description="Helical" evidence="13">
    <location>
        <begin position="170"/>
        <end position="190"/>
    </location>
</feature>
<evidence type="ECO:0000313" key="16">
    <source>
        <dbReference type="Proteomes" id="UP000241447"/>
    </source>
</evidence>
<evidence type="ECO:0000256" key="6">
    <source>
        <dbReference type="ARBA" id="ARBA00022723"/>
    </source>
</evidence>
<geneLocation type="plasmid" evidence="16">
    <name>pcblh4a</name>
</geneLocation>
<evidence type="ECO:0000256" key="1">
    <source>
        <dbReference type="ARBA" id="ARBA00001974"/>
    </source>
</evidence>
<keyword evidence="8 13" id="KW-1133">Transmembrane helix</keyword>
<dbReference type="Gene3D" id="2.40.30.10">
    <property type="entry name" value="Translation factors"/>
    <property type="match status" value="1"/>
</dbReference>
<evidence type="ECO:0000313" key="15">
    <source>
        <dbReference type="EMBL" id="AVW89707.1"/>
    </source>
</evidence>
<name>A0A2R4LXT0_9RHOB</name>
<dbReference type="InterPro" id="IPR050415">
    <property type="entry name" value="MRET"/>
</dbReference>
<dbReference type="RefSeq" id="WP_107717401.1">
    <property type="nucleotide sequence ID" value="NZ_CP028472.1"/>
</dbReference>
<proteinExistence type="predicted"/>
<dbReference type="GO" id="GO:0016020">
    <property type="term" value="C:membrane"/>
    <property type="evidence" value="ECO:0007669"/>
    <property type="project" value="UniProtKB-SubCell"/>
</dbReference>
<feature type="transmembrane region" description="Helical" evidence="13">
    <location>
        <begin position="35"/>
        <end position="55"/>
    </location>
</feature>
<dbReference type="PRINTS" id="PR00410">
    <property type="entry name" value="PHEHYDRXLASE"/>
</dbReference>